<dbReference type="PANTHER" id="PTHR15157:SF13">
    <property type="entry name" value="AUTOPHAGY-RELATED PROTEIN 14"/>
    <property type="match status" value="1"/>
</dbReference>
<dbReference type="GO" id="GO:0000323">
    <property type="term" value="C:lytic vacuole"/>
    <property type="evidence" value="ECO:0007669"/>
    <property type="project" value="TreeGrafter"/>
</dbReference>
<dbReference type="AlphaFoldDB" id="A0AAE0WPZ9"/>
<comment type="similarity">
    <text evidence="1">Belongs to the ATG14 family.</text>
</comment>
<comment type="caution">
    <text evidence="5">The sequence shown here is derived from an EMBL/GenBank/DDBJ whole genome shotgun (WGS) entry which is preliminary data.</text>
</comment>
<evidence type="ECO:0000313" key="5">
    <source>
        <dbReference type="EMBL" id="KAK3675646.1"/>
    </source>
</evidence>
<keyword evidence="6" id="KW-1185">Reference proteome</keyword>
<keyword evidence="3" id="KW-0175">Coiled coil</keyword>
<dbReference type="PANTHER" id="PTHR15157">
    <property type="entry name" value="UV RADIATION RESISTANCE-ASSOCIATED GENE PROTEIN"/>
    <property type="match status" value="1"/>
</dbReference>
<name>A0AAE0WPZ9_9PEZI</name>
<dbReference type="GO" id="GO:0032991">
    <property type="term" value="C:protein-containing complex"/>
    <property type="evidence" value="ECO:0007669"/>
    <property type="project" value="UniProtKB-ARBA"/>
</dbReference>
<evidence type="ECO:0000313" key="6">
    <source>
        <dbReference type="Proteomes" id="UP001274830"/>
    </source>
</evidence>
<dbReference type="GO" id="GO:0005768">
    <property type="term" value="C:endosome"/>
    <property type="evidence" value="ECO:0007669"/>
    <property type="project" value="TreeGrafter"/>
</dbReference>
<dbReference type="GO" id="GO:0035493">
    <property type="term" value="P:SNARE complex assembly"/>
    <property type="evidence" value="ECO:0007669"/>
    <property type="project" value="TreeGrafter"/>
</dbReference>
<feature type="region of interest" description="Disordered" evidence="4">
    <location>
        <begin position="516"/>
        <end position="538"/>
    </location>
</feature>
<evidence type="ECO:0000256" key="4">
    <source>
        <dbReference type="SAM" id="MobiDB-lite"/>
    </source>
</evidence>
<dbReference type="InterPro" id="IPR018791">
    <property type="entry name" value="UV_resistance/autophagy_Atg14"/>
</dbReference>
<dbReference type="Pfam" id="PF10186">
    <property type="entry name" value="ATG14"/>
    <property type="match status" value="1"/>
</dbReference>
<evidence type="ECO:0000256" key="2">
    <source>
        <dbReference type="ARBA" id="ARBA00013807"/>
    </source>
</evidence>
<gene>
    <name evidence="5" type="ORF">LTR78_004287</name>
</gene>
<protein>
    <recommendedName>
        <fullName evidence="2">Autophagy-related protein 14</fullName>
    </recommendedName>
</protein>
<evidence type="ECO:0000256" key="3">
    <source>
        <dbReference type="ARBA" id="ARBA00023054"/>
    </source>
</evidence>
<sequence length="538" mass="60126">MDCHICSREFNSKRKPTCASCAQAVLYTPRLQHVRGLLDREKHHTSVEAVVQPGRDGIIAALPQDVDLDTITAGIRKDTRRKAIDEQQIVEARIDNIMKKTDELRQQLDRGKQWIAQAREGDVKRRAEIAAERKQLEKEKPRALDPVSLASSKARQRQEKVHNRTVDARSLLCRESALLAGLERRQGSGGEVQYWLGGVPIFDLRRLARIKPYEKSRVPESEKEGRPKSHELISTGLDNVCRLLGNCCHYLSIRLPSEVILPFNKDSHATILPEEIAYKLEAPFNSEAATNKAPPPTTTKAPAESNFITKNAPRPLHITRGLSRLFKENHFEYLRFTEGVIFLAYNVAWLCTSQGLSTINTIDDVYNMGKNLHDLFLGDDRPRPPLLRNISSATTRTDNSRRGPSVSEAPRLGAWSHGTAHHSLSSADAVRTIREWQAKLPPVSGLIENLQNILNHEIAGDEWDMVSVQEGEEQPENDQIAVLVGGVEVDPAMSIMSIRPSDGAEDDLVAKAIARQQAHRNEKGSSGWMRVRPRGGDG</sequence>
<organism evidence="5 6">
    <name type="scientific">Recurvomyces mirabilis</name>
    <dbReference type="NCBI Taxonomy" id="574656"/>
    <lineage>
        <taxon>Eukaryota</taxon>
        <taxon>Fungi</taxon>
        <taxon>Dikarya</taxon>
        <taxon>Ascomycota</taxon>
        <taxon>Pezizomycotina</taxon>
        <taxon>Dothideomycetes</taxon>
        <taxon>Dothideomycetidae</taxon>
        <taxon>Mycosphaerellales</taxon>
        <taxon>Teratosphaeriaceae</taxon>
        <taxon>Recurvomyces</taxon>
    </lineage>
</organism>
<dbReference type="Proteomes" id="UP001274830">
    <property type="component" value="Unassembled WGS sequence"/>
</dbReference>
<dbReference type="GO" id="GO:0000149">
    <property type="term" value="F:SNARE binding"/>
    <property type="evidence" value="ECO:0007669"/>
    <property type="project" value="TreeGrafter"/>
</dbReference>
<dbReference type="EMBL" id="JAUTXT010000013">
    <property type="protein sequence ID" value="KAK3675646.1"/>
    <property type="molecule type" value="Genomic_DNA"/>
</dbReference>
<accession>A0AAE0WPZ9</accession>
<feature type="region of interest" description="Disordered" evidence="4">
    <location>
        <begin position="386"/>
        <end position="412"/>
    </location>
</feature>
<reference evidence="5" key="1">
    <citation type="submission" date="2023-07" db="EMBL/GenBank/DDBJ databases">
        <title>Black Yeasts Isolated from many extreme environments.</title>
        <authorList>
            <person name="Coleine C."/>
            <person name="Stajich J.E."/>
            <person name="Selbmann L."/>
        </authorList>
    </citation>
    <scope>NUCLEOTIDE SEQUENCE</scope>
    <source>
        <strain evidence="5">CCFEE 5485</strain>
    </source>
</reference>
<proteinExistence type="inferred from homology"/>
<evidence type="ECO:0000256" key="1">
    <source>
        <dbReference type="ARBA" id="ARBA00009574"/>
    </source>
</evidence>